<reference evidence="2 3" key="1">
    <citation type="submission" date="2019-01" db="EMBL/GenBank/DDBJ databases">
        <title>Sequencing of cultivated peanut Arachis hypogaea provides insights into genome evolution and oil improvement.</title>
        <authorList>
            <person name="Chen X."/>
        </authorList>
    </citation>
    <scope>NUCLEOTIDE SEQUENCE [LARGE SCALE GENOMIC DNA]</scope>
    <source>
        <strain evidence="3">cv. Fuhuasheng</strain>
        <tissue evidence="2">Leaves</tissue>
    </source>
</reference>
<feature type="transmembrane region" description="Helical" evidence="1">
    <location>
        <begin position="6"/>
        <end position="28"/>
    </location>
</feature>
<gene>
    <name evidence="2" type="ORF">Ahy_A09g043189</name>
</gene>
<name>A0A445BHR0_ARAHY</name>
<keyword evidence="1" id="KW-1133">Transmembrane helix</keyword>
<evidence type="ECO:0000256" key="1">
    <source>
        <dbReference type="SAM" id="Phobius"/>
    </source>
</evidence>
<keyword evidence="1" id="KW-0472">Membrane</keyword>
<keyword evidence="3" id="KW-1185">Reference proteome</keyword>
<protein>
    <submittedName>
        <fullName evidence="2">Uncharacterized protein</fullName>
    </submittedName>
</protein>
<comment type="caution">
    <text evidence="2">The sequence shown here is derived from an EMBL/GenBank/DDBJ whole genome shotgun (WGS) entry which is preliminary data.</text>
</comment>
<accession>A0A445BHR0</accession>
<dbReference type="AlphaFoldDB" id="A0A445BHR0"/>
<evidence type="ECO:0000313" key="2">
    <source>
        <dbReference type="EMBL" id="RYR38215.1"/>
    </source>
</evidence>
<dbReference type="Proteomes" id="UP000289738">
    <property type="component" value="Chromosome A09"/>
</dbReference>
<keyword evidence="1" id="KW-0812">Transmembrane</keyword>
<organism evidence="2 3">
    <name type="scientific">Arachis hypogaea</name>
    <name type="common">Peanut</name>
    <dbReference type="NCBI Taxonomy" id="3818"/>
    <lineage>
        <taxon>Eukaryota</taxon>
        <taxon>Viridiplantae</taxon>
        <taxon>Streptophyta</taxon>
        <taxon>Embryophyta</taxon>
        <taxon>Tracheophyta</taxon>
        <taxon>Spermatophyta</taxon>
        <taxon>Magnoliopsida</taxon>
        <taxon>eudicotyledons</taxon>
        <taxon>Gunneridae</taxon>
        <taxon>Pentapetalae</taxon>
        <taxon>rosids</taxon>
        <taxon>fabids</taxon>
        <taxon>Fabales</taxon>
        <taxon>Fabaceae</taxon>
        <taxon>Papilionoideae</taxon>
        <taxon>50 kb inversion clade</taxon>
        <taxon>dalbergioids sensu lato</taxon>
        <taxon>Dalbergieae</taxon>
        <taxon>Pterocarpus clade</taxon>
        <taxon>Arachis</taxon>
    </lineage>
</organism>
<dbReference type="EMBL" id="SDMP01000009">
    <property type="protein sequence ID" value="RYR38215.1"/>
    <property type="molecule type" value="Genomic_DNA"/>
</dbReference>
<sequence length="299" mass="33643">MGCDMFYSNCVFLMYYFKNSLYLGIFILPYSNGSLERNYCCKVDTKGVAHDTFYDTFRVRRICDYPTLIAMFELLDYDADDESTPKKEPDLHKSIPCGKGDIDIKKESTKNFIKSDKPAISGGIEFAALINGEHGKDEKTPSNNTVSDYLSTELDILLSSPEKETQEVLSHVLDAPSQYEEKLIHENHVVNTKGKRNLNPQIEEAATNADGHGFKIAKVLDSSMPALFSNDYLVEVSQNVNQSSNLILSGCFDVGDLNYEYSSCGVCFWLLEHVERDSIVNHPIFTVCCSKGKIQLPYL</sequence>
<proteinExistence type="predicted"/>
<evidence type="ECO:0000313" key="3">
    <source>
        <dbReference type="Proteomes" id="UP000289738"/>
    </source>
</evidence>